<dbReference type="GO" id="GO:0006351">
    <property type="term" value="P:DNA-templated transcription"/>
    <property type="evidence" value="ECO:0007669"/>
    <property type="project" value="InterPro"/>
</dbReference>
<dbReference type="InterPro" id="IPR036864">
    <property type="entry name" value="Zn2-C6_fun-type_DNA-bd_sf"/>
</dbReference>
<feature type="domain" description="Zn(2)-C6 fungal-type" evidence="3">
    <location>
        <begin position="15"/>
        <end position="44"/>
    </location>
</feature>
<dbReference type="PROSITE" id="PS00463">
    <property type="entry name" value="ZN2_CY6_FUNGAL_1"/>
    <property type="match status" value="1"/>
</dbReference>
<evidence type="ECO:0000259" key="3">
    <source>
        <dbReference type="PROSITE" id="PS50048"/>
    </source>
</evidence>
<dbReference type="Pfam" id="PF04082">
    <property type="entry name" value="Fungal_trans"/>
    <property type="match status" value="1"/>
</dbReference>
<dbReference type="Pfam" id="PF00172">
    <property type="entry name" value="Zn_clus"/>
    <property type="match status" value="1"/>
</dbReference>
<proteinExistence type="predicted"/>
<dbReference type="Proteomes" id="UP000282582">
    <property type="component" value="Unassembled WGS sequence"/>
</dbReference>
<evidence type="ECO:0000313" key="5">
    <source>
        <dbReference type="EMBL" id="RMX98909.1"/>
    </source>
</evidence>
<dbReference type="SUPFAM" id="SSF57701">
    <property type="entry name" value="Zn2/Cys6 DNA-binding domain"/>
    <property type="match status" value="1"/>
</dbReference>
<dbReference type="SMART" id="SM00906">
    <property type="entry name" value="Fungal_trans"/>
    <property type="match status" value="1"/>
</dbReference>
<dbReference type="GO" id="GO:0000981">
    <property type="term" value="F:DNA-binding transcription factor activity, RNA polymerase II-specific"/>
    <property type="evidence" value="ECO:0007669"/>
    <property type="project" value="InterPro"/>
</dbReference>
<dbReference type="EMBL" id="QWIJ01001908">
    <property type="protein sequence ID" value="RMX73168.1"/>
    <property type="molecule type" value="Genomic_DNA"/>
</dbReference>
<organism evidence="4 6">
    <name type="scientific">Hortaea werneckii</name>
    <name type="common">Black yeast</name>
    <name type="synonym">Cladosporium werneckii</name>
    <dbReference type="NCBI Taxonomy" id="91943"/>
    <lineage>
        <taxon>Eukaryota</taxon>
        <taxon>Fungi</taxon>
        <taxon>Dikarya</taxon>
        <taxon>Ascomycota</taxon>
        <taxon>Pezizomycotina</taxon>
        <taxon>Dothideomycetes</taxon>
        <taxon>Dothideomycetidae</taxon>
        <taxon>Mycosphaerellales</taxon>
        <taxon>Teratosphaeriaceae</taxon>
        <taxon>Hortaea</taxon>
    </lineage>
</organism>
<dbReference type="AlphaFoldDB" id="A0A3M6W3S6"/>
<dbReference type="OrthoDB" id="103819at2759"/>
<dbReference type="EMBL" id="QWIK01000967">
    <property type="protein sequence ID" value="RMX98909.1"/>
    <property type="molecule type" value="Genomic_DNA"/>
</dbReference>
<dbReference type="CDD" id="cd12148">
    <property type="entry name" value="fungal_TF_MHR"/>
    <property type="match status" value="1"/>
</dbReference>
<comment type="caution">
    <text evidence="4">The sequence shown here is derived from an EMBL/GenBank/DDBJ whole genome shotgun (WGS) entry which is preliminary data.</text>
</comment>
<dbReference type="PANTHER" id="PTHR46910:SF5">
    <property type="entry name" value="ZN(II)2CYS6 TRANSCRIPTION FACTOR (EUROFUNG)"/>
    <property type="match status" value="1"/>
</dbReference>
<dbReference type="Proteomes" id="UP000281245">
    <property type="component" value="Unassembled WGS sequence"/>
</dbReference>
<protein>
    <recommendedName>
        <fullName evidence="3">Zn(2)-C6 fungal-type domain-containing protein</fullName>
    </recommendedName>
</protein>
<reference evidence="6 7" key="1">
    <citation type="journal article" date="2018" name="BMC Genomics">
        <title>Genomic evidence for intraspecific hybridization in a clonal and extremely halotolerant yeast.</title>
        <authorList>
            <person name="Gostincar C."/>
            <person name="Stajich J.E."/>
            <person name="Zupancic J."/>
            <person name="Zalar P."/>
            <person name="Gunde-Cimerman N."/>
        </authorList>
    </citation>
    <scope>NUCLEOTIDE SEQUENCE [LARGE SCALE GENOMIC DNA]</scope>
    <source>
        <strain evidence="5 7">EXF-6654</strain>
        <strain evidence="4 6">EXF-6656</strain>
    </source>
</reference>
<dbReference type="SMART" id="SM00066">
    <property type="entry name" value="GAL4"/>
    <property type="match status" value="1"/>
</dbReference>
<name>A0A3M6W3S6_HORWE</name>
<dbReference type="PANTHER" id="PTHR46910">
    <property type="entry name" value="TRANSCRIPTION FACTOR PDR1"/>
    <property type="match status" value="1"/>
</dbReference>
<dbReference type="GO" id="GO:0003677">
    <property type="term" value="F:DNA binding"/>
    <property type="evidence" value="ECO:0007669"/>
    <property type="project" value="InterPro"/>
</dbReference>
<dbReference type="InterPro" id="IPR001138">
    <property type="entry name" value="Zn2Cys6_DnaBD"/>
</dbReference>
<sequence>MPANREVEKDGQPRACDACRARKVRCDKGSPCSHCKSSGSICRTTVNTNTEPRSRVNISKEYEKKIDRIGDRLANIEALLTRKPSKSAADTPAEGAYVNDQANALSNGQTPGSDASTRVPTPGYTLHDATTGVHSAVASKLIEQAVGDSPTAFLNSELAAALQSLKEMVGKIEDKPDSTDKVQAHWSWRETEPVASPTLPEIDKLLSSARGSMTMQLSPGLTEDVFRKKCASVFADSKPASAIRRLYVYGCLWSLCTELSGTLRDPAFAKRCQGLARLFSHLVEETVGDLKLIIPATEEAASALALGAGLATELCKPYVALRLSQAAASMVITLGYHRLSTMHADSEQERHGKIMLFWMCYWLDTSFAVRLGHAPVIRDYDITVPPLQYGKGIDSPFVEAFNYWTTISRLQCQVVEQLYSPLAQRQPLQERSRRAACLARELQVTWSEREEAFVASMRETENSGMFYLWKESDAVYYYSTLALVQHATISAQDDESPALESARRALRLNVDARIAYRDQPDFVWSGHCHWYVQPGNVACPSAYISRTLLKAPITPFIVTFCHITAHPFSTKDDLQLLADFVATLKELCRFSDGMAKLHKLCDVFCKVADLYVRAKALEATQVNNTMSYNNAGNASAVPDWMGQPAVNDIDDYLSTIGFAPPATMPLNGYSDASLQTTQFDPSYLTGWYAGSSSIMGLLEQDMPFPDVADGAQWPGSVG</sequence>
<keyword evidence="1" id="KW-0479">Metal-binding</keyword>
<dbReference type="InterPro" id="IPR050987">
    <property type="entry name" value="AtrR-like"/>
</dbReference>
<dbReference type="Gene3D" id="4.10.240.10">
    <property type="entry name" value="Zn(2)-C6 fungal-type DNA-binding domain"/>
    <property type="match status" value="1"/>
</dbReference>
<dbReference type="CDD" id="cd00067">
    <property type="entry name" value="GAL4"/>
    <property type="match status" value="1"/>
</dbReference>
<evidence type="ECO:0000313" key="7">
    <source>
        <dbReference type="Proteomes" id="UP000282582"/>
    </source>
</evidence>
<evidence type="ECO:0000256" key="2">
    <source>
        <dbReference type="ARBA" id="ARBA00023242"/>
    </source>
</evidence>
<keyword evidence="2" id="KW-0539">Nucleus</keyword>
<evidence type="ECO:0000256" key="1">
    <source>
        <dbReference type="ARBA" id="ARBA00022723"/>
    </source>
</evidence>
<evidence type="ECO:0000313" key="4">
    <source>
        <dbReference type="EMBL" id="RMX73168.1"/>
    </source>
</evidence>
<dbReference type="InterPro" id="IPR007219">
    <property type="entry name" value="XnlR_reg_dom"/>
</dbReference>
<evidence type="ECO:0000313" key="6">
    <source>
        <dbReference type="Proteomes" id="UP000281245"/>
    </source>
</evidence>
<dbReference type="VEuPathDB" id="FungiDB:BTJ68_11146"/>
<gene>
    <name evidence="5" type="ORF">D0868_09822</name>
    <name evidence="4" type="ORF">D0869_13876</name>
</gene>
<dbReference type="PROSITE" id="PS50048">
    <property type="entry name" value="ZN2_CY6_FUNGAL_2"/>
    <property type="match status" value="1"/>
</dbReference>
<dbReference type="GO" id="GO:0008270">
    <property type="term" value="F:zinc ion binding"/>
    <property type="evidence" value="ECO:0007669"/>
    <property type="project" value="InterPro"/>
</dbReference>
<accession>A0A3M6W3S6</accession>